<organism evidence="2 3">
    <name type="scientific">crAssphage sp. isolate ctbg_1</name>
    <dbReference type="NCBI Taxonomy" id="2989854"/>
    <lineage>
        <taxon>Viruses</taxon>
        <taxon>Duplodnaviria</taxon>
        <taxon>Heunggongvirae</taxon>
        <taxon>Uroviricota</taxon>
        <taxon>Caudoviricetes</taxon>
        <taxon>Crassvirales</taxon>
        <taxon>Intestiviridae</taxon>
        <taxon>Crudevirinae</taxon>
        <taxon>Whopevirus</taxon>
        <taxon>Whopevirus animalis</taxon>
    </lineage>
</organism>
<dbReference type="RefSeq" id="YP_010097655.1">
    <property type="nucleotide sequence ID" value="NC_055760.1"/>
</dbReference>
<evidence type="ECO:0000313" key="2">
    <source>
        <dbReference type="EMBL" id="AXH74500.1"/>
    </source>
</evidence>
<dbReference type="Proteomes" id="UP000257554">
    <property type="component" value="Segment"/>
</dbReference>
<keyword evidence="1" id="KW-0812">Transmembrane</keyword>
<keyword evidence="1" id="KW-1133">Transmembrane helix</keyword>
<keyword evidence="1" id="KW-0472">Membrane</keyword>
<evidence type="ECO:0000313" key="3">
    <source>
        <dbReference type="Proteomes" id="UP000257554"/>
    </source>
</evidence>
<name>A0A345MT00_9CAUD</name>
<keyword evidence="3" id="KW-1185">Reference proteome</keyword>
<dbReference type="EMBL" id="MH616963">
    <property type="protein sequence ID" value="AXH74500.1"/>
    <property type="molecule type" value="Genomic_DNA"/>
</dbReference>
<evidence type="ECO:0000256" key="1">
    <source>
        <dbReference type="SAM" id="Phobius"/>
    </source>
</evidence>
<protein>
    <submittedName>
        <fullName evidence="2">Uncharacterized protein</fullName>
    </submittedName>
</protein>
<accession>A0A345MT00</accession>
<feature type="transmembrane region" description="Helical" evidence="1">
    <location>
        <begin position="48"/>
        <end position="65"/>
    </location>
</feature>
<proteinExistence type="predicted"/>
<sequence>MIENIFQQVIDNFNFTYILTVNILTYIIISLIDRLNGKAVVTFWQKRIVLLFSIIVLVVIEYLTHDADIGNLINSAIAAPVAWSWLIKPILGVTPFDYKKVDKYLK</sequence>
<feature type="transmembrane region" description="Helical" evidence="1">
    <location>
        <begin position="15"/>
        <end position="36"/>
    </location>
</feature>
<feature type="transmembrane region" description="Helical" evidence="1">
    <location>
        <begin position="77"/>
        <end position="96"/>
    </location>
</feature>
<dbReference type="GeneID" id="76971865"/>
<reference evidence="2 3" key="1">
    <citation type="submission" date="2018-07" db="EMBL/GenBank/DDBJ databases">
        <title>Uncovering a Universe of Circular DNA Viruses in Animal Metagenomes.</title>
        <authorList>
            <person name="Tisza M."/>
            <person name="Buck C."/>
            <person name="Pastrana D."/>
            <person name="Welch N."/>
            <person name="Peretti A."/>
        </authorList>
    </citation>
    <scope>NUCLEOTIDE SEQUENCE [LARGE SCALE GENOMIC DNA]</scope>
    <source>
        <strain evidence="2">Ctbg_1</strain>
    </source>
</reference>